<organism evidence="1 2">
    <name type="scientific">Chondrus crispus</name>
    <name type="common">Carrageen Irish moss</name>
    <name type="synonym">Polymorpha crispa</name>
    <dbReference type="NCBI Taxonomy" id="2769"/>
    <lineage>
        <taxon>Eukaryota</taxon>
        <taxon>Rhodophyta</taxon>
        <taxon>Florideophyceae</taxon>
        <taxon>Rhodymeniophycidae</taxon>
        <taxon>Gigartinales</taxon>
        <taxon>Gigartinaceae</taxon>
        <taxon>Chondrus</taxon>
    </lineage>
</organism>
<dbReference type="Proteomes" id="UP000012073">
    <property type="component" value="Unassembled WGS sequence"/>
</dbReference>
<dbReference type="OrthoDB" id="5719at2759"/>
<sequence>MERVSVRPPLAPPCALLVHSPPPHLPPTCCRHIRLQSSPVPCATPLPLPRASTPFSHSISCRNMASHPAFAAPLRPLPTKIRCPSRICPNVPHMVLDPANVGTGYAFLNGLKGVVIGPTINEITAAIAGGTVGVMGTIITLEVRRQQVKERKQCPYCRGNGKLPCATCYTVGAVPCGDALSAQTGCAVCNERGFLECNHCQGDGRLIPWVYERAISAQYEDYTYTAIDDYYQDGPPYV</sequence>
<name>R7QE93_CHOCR</name>
<dbReference type="EMBL" id="HG001759">
    <property type="protein sequence ID" value="CDF36068.1"/>
    <property type="molecule type" value="Genomic_DNA"/>
</dbReference>
<dbReference type="AlphaFoldDB" id="R7QE93"/>
<accession>R7QE93</accession>
<dbReference type="KEGG" id="ccp:CHC_T00004491001"/>
<gene>
    <name evidence="1" type="ORF">CHC_T00004491001</name>
</gene>
<dbReference type="Gramene" id="CDF36068">
    <property type="protein sequence ID" value="CDF36068"/>
    <property type="gene ID" value="CHC_T00004491001"/>
</dbReference>
<evidence type="ECO:0000313" key="1">
    <source>
        <dbReference type="EMBL" id="CDF36068.1"/>
    </source>
</evidence>
<dbReference type="RefSeq" id="XP_005715887.1">
    <property type="nucleotide sequence ID" value="XM_005715830.1"/>
</dbReference>
<keyword evidence="2" id="KW-1185">Reference proteome</keyword>
<evidence type="ECO:0000313" key="2">
    <source>
        <dbReference type="Proteomes" id="UP000012073"/>
    </source>
</evidence>
<reference evidence="2" key="1">
    <citation type="journal article" date="2013" name="Proc. Natl. Acad. Sci. U.S.A.">
        <title>Genome structure and metabolic features in the red seaweed Chondrus crispus shed light on evolution of the Archaeplastida.</title>
        <authorList>
            <person name="Collen J."/>
            <person name="Porcel B."/>
            <person name="Carre W."/>
            <person name="Ball S.G."/>
            <person name="Chaparro C."/>
            <person name="Tonon T."/>
            <person name="Barbeyron T."/>
            <person name="Michel G."/>
            <person name="Noel B."/>
            <person name="Valentin K."/>
            <person name="Elias M."/>
            <person name="Artiguenave F."/>
            <person name="Arun A."/>
            <person name="Aury J.M."/>
            <person name="Barbosa-Neto J.F."/>
            <person name="Bothwell J.H."/>
            <person name="Bouget F.Y."/>
            <person name="Brillet L."/>
            <person name="Cabello-Hurtado F."/>
            <person name="Capella-Gutierrez S."/>
            <person name="Charrier B."/>
            <person name="Cladiere L."/>
            <person name="Cock J.M."/>
            <person name="Coelho S.M."/>
            <person name="Colleoni C."/>
            <person name="Czjzek M."/>
            <person name="Da Silva C."/>
            <person name="Delage L."/>
            <person name="Denoeud F."/>
            <person name="Deschamps P."/>
            <person name="Dittami S.M."/>
            <person name="Gabaldon T."/>
            <person name="Gachon C.M."/>
            <person name="Groisillier A."/>
            <person name="Herve C."/>
            <person name="Jabbari K."/>
            <person name="Katinka M."/>
            <person name="Kloareg B."/>
            <person name="Kowalczyk N."/>
            <person name="Labadie K."/>
            <person name="Leblanc C."/>
            <person name="Lopez P.J."/>
            <person name="McLachlan D.H."/>
            <person name="Meslet-Cladiere L."/>
            <person name="Moustafa A."/>
            <person name="Nehr Z."/>
            <person name="Nyvall Collen P."/>
            <person name="Panaud O."/>
            <person name="Partensky F."/>
            <person name="Poulain J."/>
            <person name="Rensing S.A."/>
            <person name="Rousvoal S."/>
            <person name="Samson G."/>
            <person name="Symeonidi A."/>
            <person name="Weissenbach J."/>
            <person name="Zambounis A."/>
            <person name="Wincker P."/>
            <person name="Boyen C."/>
        </authorList>
    </citation>
    <scope>NUCLEOTIDE SEQUENCE [LARGE SCALE GENOMIC DNA]</scope>
    <source>
        <strain evidence="2">cv. Stackhouse</strain>
    </source>
</reference>
<proteinExistence type="predicted"/>
<protein>
    <submittedName>
        <fullName evidence="1">Uncharacterized protein</fullName>
    </submittedName>
</protein>
<dbReference type="GeneID" id="17323632"/>